<evidence type="ECO:0000256" key="1">
    <source>
        <dbReference type="ARBA" id="ARBA00004123"/>
    </source>
</evidence>
<feature type="domain" description="BZIP" evidence="5">
    <location>
        <begin position="124"/>
        <end position="139"/>
    </location>
</feature>
<dbReference type="CDD" id="cd14707">
    <property type="entry name" value="bZIP_plant_BZIP46"/>
    <property type="match status" value="1"/>
</dbReference>
<proteinExistence type="predicted"/>
<keyword evidence="2" id="KW-0238">DNA-binding</keyword>
<evidence type="ECO:0000313" key="7">
    <source>
        <dbReference type="EnsemblPlants" id="KEH21752"/>
    </source>
</evidence>
<dbReference type="Pfam" id="PF00170">
    <property type="entry name" value="bZIP_1"/>
    <property type="match status" value="1"/>
</dbReference>
<dbReference type="HOGENOM" id="CLU_1423475_0_0_1"/>
<dbReference type="GO" id="GO:0005634">
    <property type="term" value="C:nucleus"/>
    <property type="evidence" value="ECO:0000318"/>
    <property type="project" value="GO_Central"/>
</dbReference>
<dbReference type="InterPro" id="IPR043452">
    <property type="entry name" value="BZIP46-like"/>
</dbReference>
<dbReference type="PANTHER" id="PTHR22952">
    <property type="entry name" value="CAMP-RESPONSE ELEMENT BINDING PROTEIN-RELATED"/>
    <property type="match status" value="1"/>
</dbReference>
<evidence type="ECO:0000256" key="4">
    <source>
        <dbReference type="SAM" id="Coils"/>
    </source>
</evidence>
<gene>
    <name evidence="6" type="ordered locus">MTR_7g015990</name>
</gene>
<sequence length="191" mass="21649">MEVNLSSLNHENTRPVMMSTRNSTFGGVPKSIDYSSNNSSSFIASYQNNNNASFFCPTSTTTLPLLQQQQQQQQQNIAAPRVSASVNPSPYDQSVGVAASNSFTCFGKKFGEEPDISPGERRNKRMIKNRESAARSRARKQEMIAYTIELEQQVQLLEEENARLRRQQQESKKLMYFLIKYITFSQVANFA</sequence>
<dbReference type="PANTHER" id="PTHR22952:SF433">
    <property type="entry name" value="PROTEIN FD"/>
    <property type="match status" value="1"/>
</dbReference>
<dbReference type="SMART" id="SM00338">
    <property type="entry name" value="BRLZ"/>
    <property type="match status" value="1"/>
</dbReference>
<name>A0A072TWD0_MEDTR</name>
<keyword evidence="4" id="KW-0175">Coiled coil</keyword>
<dbReference type="InterPro" id="IPR046347">
    <property type="entry name" value="bZIP_sf"/>
</dbReference>
<evidence type="ECO:0000259" key="5">
    <source>
        <dbReference type="PROSITE" id="PS00036"/>
    </source>
</evidence>
<reference evidence="6 8" key="1">
    <citation type="journal article" date="2011" name="Nature">
        <title>The Medicago genome provides insight into the evolution of rhizobial symbioses.</title>
        <authorList>
            <person name="Young N.D."/>
            <person name="Debelle F."/>
            <person name="Oldroyd G.E."/>
            <person name="Geurts R."/>
            <person name="Cannon S.B."/>
            <person name="Udvardi M.K."/>
            <person name="Benedito V.A."/>
            <person name="Mayer K.F."/>
            <person name="Gouzy J."/>
            <person name="Schoof H."/>
            <person name="Van de Peer Y."/>
            <person name="Proost S."/>
            <person name="Cook D.R."/>
            <person name="Meyers B.C."/>
            <person name="Spannagl M."/>
            <person name="Cheung F."/>
            <person name="De Mita S."/>
            <person name="Krishnakumar V."/>
            <person name="Gundlach H."/>
            <person name="Zhou S."/>
            <person name="Mudge J."/>
            <person name="Bharti A.K."/>
            <person name="Murray J.D."/>
            <person name="Naoumkina M.A."/>
            <person name="Rosen B."/>
            <person name="Silverstein K.A."/>
            <person name="Tang H."/>
            <person name="Rombauts S."/>
            <person name="Zhao P.X."/>
            <person name="Zhou P."/>
            <person name="Barbe V."/>
            <person name="Bardou P."/>
            <person name="Bechner M."/>
            <person name="Bellec A."/>
            <person name="Berger A."/>
            <person name="Berges H."/>
            <person name="Bidwell S."/>
            <person name="Bisseling T."/>
            <person name="Choisne N."/>
            <person name="Couloux A."/>
            <person name="Denny R."/>
            <person name="Deshpande S."/>
            <person name="Dai X."/>
            <person name="Doyle J.J."/>
            <person name="Dudez A.M."/>
            <person name="Farmer A.D."/>
            <person name="Fouteau S."/>
            <person name="Franken C."/>
            <person name="Gibelin C."/>
            <person name="Gish J."/>
            <person name="Goldstein S."/>
            <person name="Gonzalez A.J."/>
            <person name="Green P.J."/>
            <person name="Hallab A."/>
            <person name="Hartog M."/>
            <person name="Hua A."/>
            <person name="Humphray S.J."/>
            <person name="Jeong D.H."/>
            <person name="Jing Y."/>
            <person name="Jocker A."/>
            <person name="Kenton S.M."/>
            <person name="Kim D.J."/>
            <person name="Klee K."/>
            <person name="Lai H."/>
            <person name="Lang C."/>
            <person name="Lin S."/>
            <person name="Macmil S.L."/>
            <person name="Magdelenat G."/>
            <person name="Matthews L."/>
            <person name="McCorrison J."/>
            <person name="Monaghan E.L."/>
            <person name="Mun J.H."/>
            <person name="Najar F.Z."/>
            <person name="Nicholson C."/>
            <person name="Noirot C."/>
            <person name="O'Bleness M."/>
            <person name="Paule C.R."/>
            <person name="Poulain J."/>
            <person name="Prion F."/>
            <person name="Qin B."/>
            <person name="Qu C."/>
            <person name="Retzel E.F."/>
            <person name="Riddle C."/>
            <person name="Sallet E."/>
            <person name="Samain S."/>
            <person name="Samson N."/>
            <person name="Sanders I."/>
            <person name="Saurat O."/>
            <person name="Scarpelli C."/>
            <person name="Schiex T."/>
            <person name="Segurens B."/>
            <person name="Severin A.J."/>
            <person name="Sherrier D.J."/>
            <person name="Shi R."/>
            <person name="Sims S."/>
            <person name="Singer S.R."/>
            <person name="Sinharoy S."/>
            <person name="Sterck L."/>
            <person name="Viollet A."/>
            <person name="Wang B.B."/>
            <person name="Wang K."/>
            <person name="Wang M."/>
            <person name="Wang X."/>
            <person name="Warfsmann J."/>
            <person name="Weissenbach J."/>
            <person name="White D.D."/>
            <person name="White J.D."/>
            <person name="Wiley G.B."/>
            <person name="Wincker P."/>
            <person name="Xing Y."/>
            <person name="Yang L."/>
            <person name="Yao Z."/>
            <person name="Ying F."/>
            <person name="Zhai J."/>
            <person name="Zhou L."/>
            <person name="Zuber A."/>
            <person name="Denarie J."/>
            <person name="Dixon R.A."/>
            <person name="May G.D."/>
            <person name="Schwartz D.C."/>
            <person name="Rogers J."/>
            <person name="Quetier F."/>
            <person name="Town C.D."/>
            <person name="Roe B.A."/>
        </authorList>
    </citation>
    <scope>NUCLEOTIDE SEQUENCE [LARGE SCALE GENOMIC DNA]</scope>
    <source>
        <strain evidence="6">A17</strain>
        <strain evidence="7 8">cv. Jemalong A17</strain>
    </source>
</reference>
<dbReference type="PROSITE" id="PS00036">
    <property type="entry name" value="BZIP_BASIC"/>
    <property type="match status" value="1"/>
</dbReference>
<reference evidence="7" key="3">
    <citation type="submission" date="2015-04" db="UniProtKB">
        <authorList>
            <consortium name="EnsemblPlants"/>
        </authorList>
    </citation>
    <scope>IDENTIFICATION</scope>
    <source>
        <strain evidence="7">cv. Jemalong A17</strain>
    </source>
</reference>
<dbReference type="AlphaFoldDB" id="A0A072TWD0"/>
<reference evidence="6 8" key="2">
    <citation type="journal article" date="2014" name="BMC Genomics">
        <title>An improved genome release (version Mt4.0) for the model legume Medicago truncatula.</title>
        <authorList>
            <person name="Tang H."/>
            <person name="Krishnakumar V."/>
            <person name="Bidwell S."/>
            <person name="Rosen B."/>
            <person name="Chan A."/>
            <person name="Zhou S."/>
            <person name="Gentzbittel L."/>
            <person name="Childs K.L."/>
            <person name="Yandell M."/>
            <person name="Gundlach H."/>
            <person name="Mayer K.F."/>
            <person name="Schwartz D.C."/>
            <person name="Town C.D."/>
        </authorList>
    </citation>
    <scope>GENOME REANNOTATION</scope>
    <source>
        <strain evidence="6">A17</strain>
        <strain evidence="7 8">cv. Jemalong A17</strain>
    </source>
</reference>
<dbReference type="EMBL" id="CM001223">
    <property type="protein sequence ID" value="KEH21752.1"/>
    <property type="molecule type" value="Genomic_DNA"/>
</dbReference>
<dbReference type="EnsemblPlants" id="KEH21752">
    <property type="protein sequence ID" value="KEH21752"/>
    <property type="gene ID" value="MTR_7g015990"/>
</dbReference>
<feature type="coiled-coil region" evidence="4">
    <location>
        <begin position="147"/>
        <end position="174"/>
    </location>
</feature>
<accession>A0A072TWD0</accession>
<organism evidence="6 8">
    <name type="scientific">Medicago truncatula</name>
    <name type="common">Barrel medic</name>
    <name type="synonym">Medicago tribuloides</name>
    <dbReference type="NCBI Taxonomy" id="3880"/>
    <lineage>
        <taxon>Eukaryota</taxon>
        <taxon>Viridiplantae</taxon>
        <taxon>Streptophyta</taxon>
        <taxon>Embryophyta</taxon>
        <taxon>Tracheophyta</taxon>
        <taxon>Spermatophyta</taxon>
        <taxon>Magnoliopsida</taxon>
        <taxon>eudicotyledons</taxon>
        <taxon>Gunneridae</taxon>
        <taxon>Pentapetalae</taxon>
        <taxon>rosids</taxon>
        <taxon>fabids</taxon>
        <taxon>Fabales</taxon>
        <taxon>Fabaceae</taxon>
        <taxon>Papilionoideae</taxon>
        <taxon>50 kb inversion clade</taxon>
        <taxon>NPAAA clade</taxon>
        <taxon>Hologalegina</taxon>
        <taxon>IRL clade</taxon>
        <taxon>Trifolieae</taxon>
        <taxon>Medicago</taxon>
    </lineage>
</organism>
<dbReference type="GO" id="GO:0045893">
    <property type="term" value="P:positive regulation of DNA-templated transcription"/>
    <property type="evidence" value="ECO:0007669"/>
    <property type="project" value="InterPro"/>
</dbReference>
<protein>
    <submittedName>
        <fullName evidence="6">Basic leucine zipper transcription factor</fullName>
    </submittedName>
</protein>
<dbReference type="InterPro" id="IPR004827">
    <property type="entry name" value="bZIP"/>
</dbReference>
<dbReference type="GO" id="GO:0003700">
    <property type="term" value="F:DNA-binding transcription factor activity"/>
    <property type="evidence" value="ECO:0007669"/>
    <property type="project" value="InterPro"/>
</dbReference>
<keyword evidence="3" id="KW-0539">Nucleus</keyword>
<dbReference type="Proteomes" id="UP000002051">
    <property type="component" value="Unassembled WGS sequence"/>
</dbReference>
<dbReference type="GO" id="GO:0003677">
    <property type="term" value="F:DNA binding"/>
    <property type="evidence" value="ECO:0007669"/>
    <property type="project" value="UniProtKB-KW"/>
</dbReference>
<evidence type="ECO:0000256" key="3">
    <source>
        <dbReference type="ARBA" id="ARBA00023242"/>
    </source>
</evidence>
<dbReference type="SUPFAM" id="SSF57959">
    <property type="entry name" value="Leucine zipper domain"/>
    <property type="match status" value="1"/>
</dbReference>
<evidence type="ECO:0000256" key="2">
    <source>
        <dbReference type="ARBA" id="ARBA00023125"/>
    </source>
</evidence>
<keyword evidence="8" id="KW-1185">Reference proteome</keyword>
<dbReference type="Gene3D" id="1.20.5.170">
    <property type="match status" value="1"/>
</dbReference>
<comment type="subcellular location">
    <subcellularLocation>
        <location evidence="1">Nucleus</location>
    </subcellularLocation>
</comment>
<evidence type="ECO:0000313" key="6">
    <source>
        <dbReference type="EMBL" id="KEH21752.1"/>
    </source>
</evidence>
<evidence type="ECO:0000313" key="8">
    <source>
        <dbReference type="Proteomes" id="UP000002051"/>
    </source>
</evidence>